<keyword evidence="5" id="KW-0720">Serine protease</keyword>
<name>A0A9D9MZP6_9BACT</name>
<dbReference type="CDD" id="cd07018">
    <property type="entry name" value="S49_SppA_67K_type"/>
    <property type="match status" value="1"/>
</dbReference>
<dbReference type="GO" id="GO:0016020">
    <property type="term" value="C:membrane"/>
    <property type="evidence" value="ECO:0007669"/>
    <property type="project" value="UniProtKB-SubCell"/>
</dbReference>
<evidence type="ECO:0000259" key="9">
    <source>
        <dbReference type="Pfam" id="PF01343"/>
    </source>
</evidence>
<sequence length="589" mass="63737">MKEFLKMTLAAIVGFLIVSIVMAVFSFAIIGSIAALGSSQPVMPRSAMLKIDMSGMALTENAVPADPIAMIQGDNVDRIGIWNAVQAINAAAADPDVKFIYMKPDRVSGGMAEIEEFRKALENFRSSGKAVISYMENPTNAGYYLASVSDKIYMTSSEGGMTMITGLSSQLIFLKDILDKLGVNVQLIRHGKYKSAGEMYIKNSISPENREQNQALVRSIWASWSRDIAAARDITPEQFNALIDGLRLNFPEDYLDNGLVDELMTLEELRDKLCTYSGVENIKDVNVISFQDYVALRTVPNLKAKQKIAIVYASGNIVEGDDRTQVSGDRFAAMISEIRNDESVKAVVFRVNSPGGSVLASEKIKNEIDLLKDKKPVVASYGNYAASGGYWISNSCDYIFANASTLTGSIGVFSMIPDFSKTLKDIAHVNVTTINSNSHGDMYTGTRPLSESEKAYMQASVEKIYDKFTATVAAGRGMSVSSVDSIAQGRVWSGCDAMGIGLVDSIGTLEDAVAYAAGMAGSPDLASWQIAEYPKPLTTLELLLESLGKGSASVFAGTPLEGVEKAFSSWNAEDSGKVYARMPYEITLE</sequence>
<organism evidence="10 11">
    <name type="scientific">Candidatus Cryptobacteroides intestinigallinarum</name>
    <dbReference type="NCBI Taxonomy" id="2840767"/>
    <lineage>
        <taxon>Bacteria</taxon>
        <taxon>Pseudomonadati</taxon>
        <taxon>Bacteroidota</taxon>
        <taxon>Bacteroidia</taxon>
        <taxon>Bacteroidales</taxon>
        <taxon>Candidatus Cryptobacteroides</taxon>
    </lineage>
</organism>
<accession>A0A9D9MZP6</accession>
<evidence type="ECO:0000256" key="7">
    <source>
        <dbReference type="PIRSR" id="PIRSR001217-1"/>
    </source>
</evidence>
<evidence type="ECO:0000256" key="1">
    <source>
        <dbReference type="ARBA" id="ARBA00004370"/>
    </source>
</evidence>
<dbReference type="CDD" id="cd07023">
    <property type="entry name" value="S49_Sppa_N_C"/>
    <property type="match status" value="1"/>
</dbReference>
<keyword evidence="3" id="KW-0645">Protease</keyword>
<reference evidence="10" key="2">
    <citation type="journal article" date="2021" name="PeerJ">
        <title>Extensive microbial diversity within the chicken gut microbiome revealed by metagenomics and culture.</title>
        <authorList>
            <person name="Gilroy R."/>
            <person name="Ravi A."/>
            <person name="Getino M."/>
            <person name="Pursley I."/>
            <person name="Horton D.L."/>
            <person name="Alikhan N.F."/>
            <person name="Baker D."/>
            <person name="Gharbi K."/>
            <person name="Hall N."/>
            <person name="Watson M."/>
            <person name="Adriaenssens E.M."/>
            <person name="Foster-Nyarko E."/>
            <person name="Jarju S."/>
            <person name="Secka A."/>
            <person name="Antonio M."/>
            <person name="Oren A."/>
            <person name="Chaudhuri R.R."/>
            <person name="La Ragione R."/>
            <person name="Hildebrand F."/>
            <person name="Pallen M.J."/>
        </authorList>
    </citation>
    <scope>NUCLEOTIDE SEQUENCE</scope>
    <source>
        <strain evidence="10">B1-3475</strain>
    </source>
</reference>
<keyword evidence="6 8" id="KW-0472">Membrane</keyword>
<evidence type="ECO:0000256" key="3">
    <source>
        <dbReference type="ARBA" id="ARBA00022670"/>
    </source>
</evidence>
<reference evidence="10" key="1">
    <citation type="submission" date="2020-10" db="EMBL/GenBank/DDBJ databases">
        <authorList>
            <person name="Gilroy R."/>
        </authorList>
    </citation>
    <scope>NUCLEOTIDE SEQUENCE</scope>
    <source>
        <strain evidence="10">B1-3475</strain>
    </source>
</reference>
<feature type="active site" description="Nucleophile" evidence="7">
    <location>
        <position position="387"/>
    </location>
</feature>
<dbReference type="Pfam" id="PF01343">
    <property type="entry name" value="Peptidase_S49"/>
    <property type="match status" value="2"/>
</dbReference>
<evidence type="ECO:0000256" key="5">
    <source>
        <dbReference type="ARBA" id="ARBA00022825"/>
    </source>
</evidence>
<dbReference type="InterPro" id="IPR047272">
    <property type="entry name" value="S49_SppA_C"/>
</dbReference>
<keyword evidence="8" id="KW-0812">Transmembrane</keyword>
<dbReference type="PANTHER" id="PTHR33209:SF1">
    <property type="entry name" value="PEPTIDASE S49 DOMAIN-CONTAINING PROTEIN"/>
    <property type="match status" value="1"/>
</dbReference>
<comment type="subcellular location">
    <subcellularLocation>
        <location evidence="1">Membrane</location>
    </subcellularLocation>
</comment>
<keyword evidence="4" id="KW-0378">Hydrolase</keyword>
<dbReference type="NCBIfam" id="TIGR00705">
    <property type="entry name" value="SppA_67K"/>
    <property type="match status" value="1"/>
</dbReference>
<dbReference type="Proteomes" id="UP000823617">
    <property type="component" value="Unassembled WGS sequence"/>
</dbReference>
<protein>
    <submittedName>
        <fullName evidence="10">Signal peptide peptidase SppA</fullName>
    </submittedName>
</protein>
<dbReference type="GO" id="GO:0008236">
    <property type="term" value="F:serine-type peptidase activity"/>
    <property type="evidence" value="ECO:0007669"/>
    <property type="project" value="UniProtKB-KW"/>
</dbReference>
<dbReference type="InterPro" id="IPR004634">
    <property type="entry name" value="Pept_S49_pIV"/>
</dbReference>
<evidence type="ECO:0000256" key="2">
    <source>
        <dbReference type="ARBA" id="ARBA00008683"/>
    </source>
</evidence>
<dbReference type="NCBIfam" id="TIGR00706">
    <property type="entry name" value="SppA_dom"/>
    <property type="match status" value="1"/>
</dbReference>
<dbReference type="Gene3D" id="3.90.226.10">
    <property type="entry name" value="2-enoyl-CoA Hydratase, Chain A, domain 1"/>
    <property type="match status" value="3"/>
</dbReference>
<dbReference type="InterPro" id="IPR029045">
    <property type="entry name" value="ClpP/crotonase-like_dom_sf"/>
</dbReference>
<dbReference type="PANTHER" id="PTHR33209">
    <property type="entry name" value="PROTEASE 4"/>
    <property type="match status" value="1"/>
</dbReference>
<feature type="transmembrane region" description="Helical" evidence="8">
    <location>
        <begin position="12"/>
        <end position="36"/>
    </location>
</feature>
<evidence type="ECO:0000313" key="11">
    <source>
        <dbReference type="Proteomes" id="UP000823617"/>
    </source>
</evidence>
<feature type="domain" description="Peptidase S49" evidence="9">
    <location>
        <begin position="371"/>
        <end position="517"/>
    </location>
</feature>
<dbReference type="InterPro" id="IPR004635">
    <property type="entry name" value="Pept_S49_SppA"/>
</dbReference>
<comment type="similarity">
    <text evidence="2">Belongs to the peptidase S49 family.</text>
</comment>
<gene>
    <name evidence="10" type="primary">sppA</name>
    <name evidence="10" type="ORF">IAC08_02845</name>
</gene>
<evidence type="ECO:0000256" key="4">
    <source>
        <dbReference type="ARBA" id="ARBA00022801"/>
    </source>
</evidence>
<dbReference type="InterPro" id="IPR047217">
    <property type="entry name" value="S49_SppA_67K_type_N"/>
</dbReference>
<dbReference type="InterPro" id="IPR002142">
    <property type="entry name" value="Peptidase_S49"/>
</dbReference>
<dbReference type="SUPFAM" id="SSF52096">
    <property type="entry name" value="ClpP/crotonase"/>
    <property type="match status" value="2"/>
</dbReference>
<feature type="domain" description="Peptidase S49" evidence="9">
    <location>
        <begin position="124"/>
        <end position="275"/>
    </location>
</feature>
<evidence type="ECO:0000256" key="8">
    <source>
        <dbReference type="SAM" id="Phobius"/>
    </source>
</evidence>
<dbReference type="PIRSF" id="PIRSF001217">
    <property type="entry name" value="Protease_4_SppA"/>
    <property type="match status" value="1"/>
</dbReference>
<dbReference type="Gene3D" id="6.20.330.10">
    <property type="match status" value="1"/>
</dbReference>
<evidence type="ECO:0000313" key="10">
    <source>
        <dbReference type="EMBL" id="MBO8455328.1"/>
    </source>
</evidence>
<dbReference type="AlphaFoldDB" id="A0A9D9MZP6"/>
<comment type="caution">
    <text evidence="10">The sequence shown here is derived from an EMBL/GenBank/DDBJ whole genome shotgun (WGS) entry which is preliminary data.</text>
</comment>
<evidence type="ECO:0000256" key="6">
    <source>
        <dbReference type="ARBA" id="ARBA00023136"/>
    </source>
</evidence>
<dbReference type="GO" id="GO:0006465">
    <property type="term" value="P:signal peptide processing"/>
    <property type="evidence" value="ECO:0007669"/>
    <property type="project" value="InterPro"/>
</dbReference>
<proteinExistence type="inferred from homology"/>
<dbReference type="EMBL" id="JADIMK010000025">
    <property type="protein sequence ID" value="MBO8455328.1"/>
    <property type="molecule type" value="Genomic_DNA"/>
</dbReference>
<keyword evidence="8" id="KW-1133">Transmembrane helix</keyword>
<feature type="active site" description="Proton donor/acceptor" evidence="7">
    <location>
        <position position="194"/>
    </location>
</feature>